<feature type="domain" description="BTB" evidence="1">
    <location>
        <begin position="16"/>
        <end position="80"/>
    </location>
</feature>
<reference evidence="2" key="1">
    <citation type="submission" date="2023-02" db="EMBL/GenBank/DDBJ databases">
        <title>Colletotrichum kahawae CIFC_Que2 genome sequencing and assembly.</title>
        <authorList>
            <person name="Baroncelli R."/>
        </authorList>
    </citation>
    <scope>NUCLEOTIDE SEQUENCE</scope>
    <source>
        <strain evidence="2">CIFC_Que2</strain>
    </source>
</reference>
<organism evidence="2 3">
    <name type="scientific">Colletotrichum kahawae</name>
    <name type="common">Coffee berry disease fungus</name>
    <dbReference type="NCBI Taxonomy" id="34407"/>
    <lineage>
        <taxon>Eukaryota</taxon>
        <taxon>Fungi</taxon>
        <taxon>Dikarya</taxon>
        <taxon>Ascomycota</taxon>
        <taxon>Pezizomycotina</taxon>
        <taxon>Sordariomycetes</taxon>
        <taxon>Hypocreomycetidae</taxon>
        <taxon>Glomerellales</taxon>
        <taxon>Glomerellaceae</taxon>
        <taxon>Colletotrichum</taxon>
        <taxon>Colletotrichum gloeosporioides species complex</taxon>
    </lineage>
</organism>
<protein>
    <submittedName>
        <fullName evidence="2">BTB/POZ domain-containing protein</fullName>
    </submittedName>
</protein>
<evidence type="ECO:0000259" key="1">
    <source>
        <dbReference type="PROSITE" id="PS50097"/>
    </source>
</evidence>
<dbReference type="Gene3D" id="3.30.710.10">
    <property type="entry name" value="Potassium Channel Kv1.1, Chain A"/>
    <property type="match status" value="1"/>
</dbReference>
<dbReference type="Proteomes" id="UP001281614">
    <property type="component" value="Unassembled WGS sequence"/>
</dbReference>
<evidence type="ECO:0000313" key="2">
    <source>
        <dbReference type="EMBL" id="KAK2780434.1"/>
    </source>
</evidence>
<proteinExistence type="predicted"/>
<name>A0AAE0DH03_COLKA</name>
<dbReference type="AlphaFoldDB" id="A0AAE0DH03"/>
<dbReference type="SMART" id="SM00225">
    <property type="entry name" value="BTB"/>
    <property type="match status" value="1"/>
</dbReference>
<dbReference type="PANTHER" id="PTHR47843:SF5">
    <property type="entry name" value="BTB_POZ DOMAIN PROTEIN"/>
    <property type="match status" value="1"/>
</dbReference>
<comment type="caution">
    <text evidence="2">The sequence shown here is derived from an EMBL/GenBank/DDBJ whole genome shotgun (WGS) entry which is preliminary data.</text>
</comment>
<dbReference type="InterPro" id="IPR011333">
    <property type="entry name" value="SKP1/BTB/POZ_sf"/>
</dbReference>
<keyword evidence="3" id="KW-1185">Reference proteome</keyword>
<evidence type="ECO:0000313" key="3">
    <source>
        <dbReference type="Proteomes" id="UP001281614"/>
    </source>
</evidence>
<dbReference type="EMBL" id="VYYT01000001">
    <property type="protein sequence ID" value="KAK2780434.1"/>
    <property type="molecule type" value="Genomic_DNA"/>
</dbReference>
<dbReference type="PROSITE" id="PS50097">
    <property type="entry name" value="BTB"/>
    <property type="match status" value="1"/>
</dbReference>
<sequence>MATDNHRWLLETGEFTDFRIICGDDGVEFNVHRLMLSIHSAYFARLFKSGFQEATLGVSTFTDVNPQAMERLLDFFYRGNTPWKCADIVMLADVWILADRLQATSAMIEIECCVDIKLHDFESKWIAADWKLLEMVFYHEACAESSIGYAIGEAASIVLVNRSEDPKKTDLVERQARENISLANMMLFWSSRYWEESKNSSPSTDFGASYFMRPQETPKDLLIRGDATIRDRLIMEKMTKPSRIMAK</sequence>
<gene>
    <name evidence="2" type="ORF">CKAH01_00378</name>
</gene>
<accession>A0AAE0DH03</accession>
<dbReference type="InterPro" id="IPR000210">
    <property type="entry name" value="BTB/POZ_dom"/>
</dbReference>
<dbReference type="SUPFAM" id="SSF54695">
    <property type="entry name" value="POZ domain"/>
    <property type="match status" value="1"/>
</dbReference>
<dbReference type="CDD" id="cd18186">
    <property type="entry name" value="BTB_POZ_ZBTB_KLHL-like"/>
    <property type="match status" value="1"/>
</dbReference>
<dbReference type="Pfam" id="PF00651">
    <property type="entry name" value="BTB"/>
    <property type="match status" value="1"/>
</dbReference>
<dbReference type="PANTHER" id="PTHR47843">
    <property type="entry name" value="BTB DOMAIN-CONTAINING PROTEIN-RELATED"/>
    <property type="match status" value="1"/>
</dbReference>